<feature type="transmembrane region" description="Helical" evidence="11">
    <location>
        <begin position="686"/>
        <end position="707"/>
    </location>
</feature>
<dbReference type="GO" id="GO:0005524">
    <property type="term" value="F:ATP binding"/>
    <property type="evidence" value="ECO:0007669"/>
    <property type="project" value="UniProtKB-KW"/>
</dbReference>
<dbReference type="SUPFAM" id="SSF90123">
    <property type="entry name" value="ABC transporter transmembrane region"/>
    <property type="match status" value="2"/>
</dbReference>
<dbReference type="GO" id="GO:0016887">
    <property type="term" value="F:ATP hydrolysis activity"/>
    <property type="evidence" value="ECO:0007669"/>
    <property type="project" value="InterPro"/>
</dbReference>
<feature type="transmembrane region" description="Helical" evidence="11">
    <location>
        <begin position="796"/>
        <end position="820"/>
    </location>
</feature>
<evidence type="ECO:0000256" key="2">
    <source>
        <dbReference type="ARBA" id="ARBA00022448"/>
    </source>
</evidence>
<feature type="transmembrane region" description="Helical" evidence="11">
    <location>
        <begin position="257"/>
        <end position="274"/>
    </location>
</feature>
<dbReference type="PATRIC" id="fig|1502723.3.peg.3894"/>
<evidence type="ECO:0000256" key="7">
    <source>
        <dbReference type="ARBA" id="ARBA00022989"/>
    </source>
</evidence>
<feature type="transmembrane region" description="Helical" evidence="11">
    <location>
        <begin position="826"/>
        <end position="844"/>
    </location>
</feature>
<dbReference type="PROSITE" id="PS00211">
    <property type="entry name" value="ABC_TRANSPORTER_1"/>
    <property type="match status" value="1"/>
</dbReference>
<evidence type="ECO:0000256" key="10">
    <source>
        <dbReference type="SAM" id="MobiDB-lite"/>
    </source>
</evidence>
<feature type="transmembrane region" description="Helical" evidence="11">
    <location>
        <begin position="934"/>
        <end position="954"/>
    </location>
</feature>
<evidence type="ECO:0000256" key="11">
    <source>
        <dbReference type="SAM" id="Phobius"/>
    </source>
</evidence>
<dbReference type="PROSITE" id="PS50893">
    <property type="entry name" value="ABC_TRANSPORTER_2"/>
    <property type="match status" value="2"/>
</dbReference>
<dbReference type="InterPro" id="IPR036640">
    <property type="entry name" value="ABC1_TM_sf"/>
</dbReference>
<reference evidence="14 15" key="2">
    <citation type="journal article" date="2016" name="Genome Announc.">
        <title>Permanent Draft Genome Sequences for Two Variants of Frankia sp. Strain CpI1, the First Frankia Strain Isolated from Root Nodules of Comptonia peregrina.</title>
        <authorList>
            <person name="Oshone R."/>
            <person name="Hurst S.G.IV."/>
            <person name="Abebe-Akele F."/>
            <person name="Simpson S."/>
            <person name="Morris K."/>
            <person name="Thomas W.K."/>
            <person name="Tisa L.S."/>
        </authorList>
    </citation>
    <scope>NUCLEOTIDE SEQUENCE [LARGE SCALE GENOMIC DNA]</scope>
    <source>
        <strain evidence="15">CpI1-S</strain>
    </source>
</reference>
<feature type="domain" description="ABC transmembrane type-1" evidence="13">
    <location>
        <begin position="8"/>
        <end position="288"/>
    </location>
</feature>
<dbReference type="GO" id="GO:0005886">
    <property type="term" value="C:plasma membrane"/>
    <property type="evidence" value="ECO:0007669"/>
    <property type="project" value="UniProtKB-SubCell"/>
</dbReference>
<dbReference type="Gene3D" id="1.20.1560.10">
    <property type="entry name" value="ABC transporter type 1, transmembrane domain"/>
    <property type="match status" value="2"/>
</dbReference>
<dbReference type="SMART" id="SM00382">
    <property type="entry name" value="AAA"/>
    <property type="match status" value="2"/>
</dbReference>
<dbReference type="InterPro" id="IPR017871">
    <property type="entry name" value="ABC_transporter-like_CS"/>
</dbReference>
<evidence type="ECO:0000256" key="9">
    <source>
        <dbReference type="ARBA" id="ARBA00061644"/>
    </source>
</evidence>
<dbReference type="Proteomes" id="UP000032545">
    <property type="component" value="Unassembled WGS sequence"/>
</dbReference>
<dbReference type="FunFam" id="3.40.50.300:FF:000299">
    <property type="entry name" value="ABC transporter ATP-binding protein/permease"/>
    <property type="match status" value="2"/>
</dbReference>
<reference evidence="15" key="1">
    <citation type="submission" date="2015-02" db="EMBL/GenBank/DDBJ databases">
        <title>Draft Genome of Frankia sp. CpI1-S.</title>
        <authorList>
            <person name="Oshone R.T."/>
            <person name="Ngom M."/>
            <person name="Ghodhbane-Gtari F."/>
            <person name="Gtari M."/>
            <person name="Morris K."/>
            <person name="Thomas K."/>
            <person name="Sen A."/>
            <person name="Tisa L.S."/>
        </authorList>
    </citation>
    <scope>NUCLEOTIDE SEQUENCE [LARGE SCALE GENOMIC DNA]</scope>
    <source>
        <strain evidence="15">CpI1-S</strain>
    </source>
</reference>
<feature type="transmembrane region" description="Helical" evidence="11">
    <location>
        <begin position="144"/>
        <end position="161"/>
    </location>
</feature>
<dbReference type="SUPFAM" id="SSF52540">
    <property type="entry name" value="P-loop containing nucleoside triphosphate hydrolases"/>
    <property type="match status" value="2"/>
</dbReference>
<feature type="domain" description="ABC transporter" evidence="12">
    <location>
        <begin position="322"/>
        <end position="556"/>
    </location>
</feature>
<dbReference type="PANTHER" id="PTHR24221">
    <property type="entry name" value="ATP-BINDING CASSETTE SUB-FAMILY B"/>
    <property type="match status" value="1"/>
</dbReference>
<feature type="transmembrane region" description="Helical" evidence="11">
    <location>
        <begin position="907"/>
        <end position="928"/>
    </location>
</feature>
<evidence type="ECO:0000256" key="3">
    <source>
        <dbReference type="ARBA" id="ARBA00022475"/>
    </source>
</evidence>
<evidence type="ECO:0000256" key="6">
    <source>
        <dbReference type="ARBA" id="ARBA00022840"/>
    </source>
</evidence>
<feature type="transmembrane region" description="Helical" evidence="11">
    <location>
        <begin position="719"/>
        <end position="740"/>
    </location>
</feature>
<comment type="subcellular location">
    <subcellularLocation>
        <location evidence="1">Cell membrane</location>
        <topology evidence="1">Multi-pass membrane protein</topology>
    </subcellularLocation>
</comment>
<feature type="transmembrane region" description="Helical" evidence="11">
    <location>
        <begin position="229"/>
        <end position="251"/>
    </location>
</feature>
<keyword evidence="7 11" id="KW-1133">Transmembrane helix</keyword>
<dbReference type="Pfam" id="PF00005">
    <property type="entry name" value="ABC_tran"/>
    <property type="match status" value="2"/>
</dbReference>
<dbReference type="InterPro" id="IPR003593">
    <property type="entry name" value="AAA+_ATPase"/>
</dbReference>
<dbReference type="PROSITE" id="PS50929">
    <property type="entry name" value="ABC_TM1F"/>
    <property type="match status" value="2"/>
</dbReference>
<protein>
    <submittedName>
        <fullName evidence="14">ABC-type multidrug transport system, ATPase and permease component</fullName>
    </submittedName>
</protein>
<feature type="domain" description="ABC transmembrane type-1" evidence="13">
    <location>
        <begin position="687"/>
        <end position="969"/>
    </location>
</feature>
<feature type="transmembrane region" description="Helical" evidence="11">
    <location>
        <begin position="117"/>
        <end position="138"/>
    </location>
</feature>
<feature type="transmembrane region" description="Helical" evidence="11">
    <location>
        <begin position="46"/>
        <end position="63"/>
    </location>
</feature>
<keyword evidence="6" id="KW-0067">ATP-binding</keyword>
<keyword evidence="15" id="KW-1185">Reference proteome</keyword>
<evidence type="ECO:0000259" key="12">
    <source>
        <dbReference type="PROSITE" id="PS50893"/>
    </source>
</evidence>
<feature type="region of interest" description="Disordered" evidence="10">
    <location>
        <begin position="1270"/>
        <end position="1297"/>
    </location>
</feature>
<dbReference type="InterPro" id="IPR039421">
    <property type="entry name" value="Type_1_exporter"/>
</dbReference>
<dbReference type="CDD" id="cd18546">
    <property type="entry name" value="ABC_6TM_Rv0194_D2_like"/>
    <property type="match status" value="1"/>
</dbReference>
<keyword evidence="2" id="KW-0813">Transport</keyword>
<accession>A0A0D8BB48</accession>
<dbReference type="EMBL" id="JYFN01000036">
    <property type="protein sequence ID" value="KJE21493.1"/>
    <property type="molecule type" value="Genomic_DNA"/>
</dbReference>
<keyword evidence="8 11" id="KW-0472">Membrane</keyword>
<dbReference type="Pfam" id="PF00664">
    <property type="entry name" value="ABC_membrane"/>
    <property type="match status" value="2"/>
</dbReference>
<evidence type="ECO:0000256" key="5">
    <source>
        <dbReference type="ARBA" id="ARBA00022741"/>
    </source>
</evidence>
<dbReference type="CDD" id="cd18543">
    <property type="entry name" value="ABC_6TM_Rv0194_D1_like"/>
    <property type="match status" value="1"/>
</dbReference>
<dbReference type="InterPro" id="IPR011527">
    <property type="entry name" value="ABC1_TM_dom"/>
</dbReference>
<evidence type="ECO:0000256" key="4">
    <source>
        <dbReference type="ARBA" id="ARBA00022692"/>
    </source>
</evidence>
<comment type="similarity">
    <text evidence="9">Belongs to the ABC transporter superfamily. Lipid exporter (TC 3.A.1.106) family.</text>
</comment>
<dbReference type="GO" id="GO:0140359">
    <property type="term" value="F:ABC-type transporter activity"/>
    <property type="evidence" value="ECO:0007669"/>
    <property type="project" value="InterPro"/>
</dbReference>
<name>A0A0D8BB48_9ACTN</name>
<proteinExistence type="inferred from homology"/>
<evidence type="ECO:0000313" key="14">
    <source>
        <dbReference type="EMBL" id="KJE21493.1"/>
    </source>
</evidence>
<evidence type="ECO:0000256" key="8">
    <source>
        <dbReference type="ARBA" id="ARBA00023136"/>
    </source>
</evidence>
<comment type="caution">
    <text evidence="14">The sequence shown here is derived from an EMBL/GenBank/DDBJ whole genome shotgun (WGS) entry which is preliminary data.</text>
</comment>
<keyword evidence="4 11" id="KW-0812">Transmembrane</keyword>
<evidence type="ECO:0000256" key="1">
    <source>
        <dbReference type="ARBA" id="ARBA00004651"/>
    </source>
</evidence>
<keyword evidence="5" id="KW-0547">Nucleotide-binding</keyword>
<evidence type="ECO:0000313" key="15">
    <source>
        <dbReference type="Proteomes" id="UP000032545"/>
    </source>
</evidence>
<dbReference type="GO" id="GO:0034040">
    <property type="term" value="F:ATPase-coupled lipid transmembrane transporter activity"/>
    <property type="evidence" value="ECO:0007669"/>
    <property type="project" value="TreeGrafter"/>
</dbReference>
<organism evidence="14 15">
    <name type="scientific">Frankia torreyi</name>
    <dbReference type="NCBI Taxonomy" id="1856"/>
    <lineage>
        <taxon>Bacteria</taxon>
        <taxon>Bacillati</taxon>
        <taxon>Actinomycetota</taxon>
        <taxon>Actinomycetes</taxon>
        <taxon>Frankiales</taxon>
        <taxon>Frankiaceae</taxon>
        <taxon>Frankia</taxon>
    </lineage>
</organism>
<gene>
    <name evidence="14" type="ORF">FF36_04180</name>
</gene>
<dbReference type="InterPro" id="IPR027417">
    <property type="entry name" value="P-loop_NTPase"/>
</dbReference>
<keyword evidence="3" id="KW-1003">Cell membrane</keyword>
<feature type="domain" description="ABC transporter" evidence="12">
    <location>
        <begin position="1003"/>
        <end position="1262"/>
    </location>
</feature>
<evidence type="ECO:0000259" key="13">
    <source>
        <dbReference type="PROSITE" id="PS50929"/>
    </source>
</evidence>
<dbReference type="PANTHER" id="PTHR24221:SF654">
    <property type="entry name" value="ATP-BINDING CASSETTE SUB-FAMILY B MEMBER 6"/>
    <property type="match status" value="1"/>
</dbReference>
<dbReference type="InterPro" id="IPR003439">
    <property type="entry name" value="ABC_transporter-like_ATP-bd"/>
</dbReference>
<dbReference type="Gene3D" id="3.40.50.300">
    <property type="entry name" value="P-loop containing nucleotide triphosphate hydrolases"/>
    <property type="match status" value="2"/>
</dbReference>
<sequence precursor="true">MVYRRNVILAFGAALLGTLVTAAVPLVERQVIDNVVVTHRHSLTPYLVVLLAAGVAIFATAFVRRYVGGRLSLDVQYDLRDEVFSTIERLDGARQDQVQTGQVVSRAISDVGAIQGLLSYLPMVAGNLVLFVASLVAMAWLSPLLTLIALAMGPALFLLGFRARRTVFPATWAAQQQAGEVAGAVEEAVAGVRVVKGFGQEDRELDRLAGHARTLFALRMRAVRITSRFGAAMQAVPALGQVAVLALGGWLALTDRITLGTFLAFSTYLGALIGPTRTLAGLLTVGQQAKASTVRIFEIIDSHPAITDAPDATVLDTARGLIELDGVTFGYQPSRPVLRDISLRISPGETVALVGTSGSGKSTISQLLPRFYDPQAGTVRLDGHDVRTLTLASLRAQIGVVFEDSFLFSDTVRSNISYGRPDATDDQIVAAAQAAQADGFIRDLPNGYDTVVGEQGLTLSGGQRQRVALARALLSDPRVLLLDDATSAIDARIEAAIHATLREVMRGRTTLLIAHRRSTLHLADRIAVLDAGRIVDVGTEDELAARSPLFRRLLAGPGDTLAEDAEEDQEEQLVQPPGLVVTEDTGRPPSGRAFGAAPSGSGFGAAPSGRGFGSVPGGRGFGGGRSGRVLSGGGAFGDVPATPELLARVDALPPARDDPRVDQAAAAAPDPDFTLRRLLSWVRVPLVVGLLLVALDAVAGLTVPALVRHAVDAGVSAQARGVLFATAGVALAVTLADWLVQIWQTRVTGRMGERLLYVLRVKTFAQLQRLGLDYYERELAGRIMTRMTTDVDALSTFLQTGLVTAIVSLLSFFGVLIALLLLDAQLALVVIAVLPVLIAVTVVFRRRSSAAYTESRERVSAVNASLQENLTGLRVAQAFGRERVNQERFRGLADSYRRSRMRAQRMIALYFPFVEFLSRIAGALVLGIGAHLAVHGSLSAGALLAFLLYVNLFFSPVQQLSQVFDGYQQAMVGLRRLSDLLRTPTSTPPAEHPRPVGRLSGEVVLDDVHFAYTIAGGAAGTGGAGGAAGAAGAAGTQRPAGNAVDGVSLRIAPGETVAFVGETGAGKSTVVKLIARYYDVTGGAIRIDGVDLREFDLSAYRRRLGVVPQEPFVFSGTIRDAIAYARPDAADDEVRAAARAVGADTFIDTLPDGYDHPVGERGRGLSAGQRQLLALARAELADPDILLFDEATAALDLATEAAVTAAAEAVTTRRTTIVIAHRLTTAARADRVVVMADGRVAEQGTHAELLHAGGPYARLWAAFTADAAPPDAGPSGAGRQIGEAPTESGMADHSVMS</sequence>